<evidence type="ECO:0000313" key="5">
    <source>
        <dbReference type="EMBL" id="RPB23229.1"/>
    </source>
</evidence>
<feature type="region of interest" description="Disordered" evidence="3">
    <location>
        <begin position="1"/>
        <end position="57"/>
    </location>
</feature>
<dbReference type="STRING" id="1051890.A0A3N4LNW7"/>
<dbReference type="PANTHER" id="PTHR10869">
    <property type="entry name" value="PROLYL 4-HYDROXYLASE ALPHA SUBUNIT"/>
    <property type="match status" value="1"/>
</dbReference>
<dbReference type="EMBL" id="ML121547">
    <property type="protein sequence ID" value="RPB23229.1"/>
    <property type="molecule type" value="Genomic_DNA"/>
</dbReference>
<name>A0A3N4LNW7_9PEZI</name>
<organism evidence="5 6">
    <name type="scientific">Terfezia boudieri ATCC MYA-4762</name>
    <dbReference type="NCBI Taxonomy" id="1051890"/>
    <lineage>
        <taxon>Eukaryota</taxon>
        <taxon>Fungi</taxon>
        <taxon>Dikarya</taxon>
        <taxon>Ascomycota</taxon>
        <taxon>Pezizomycotina</taxon>
        <taxon>Pezizomycetes</taxon>
        <taxon>Pezizales</taxon>
        <taxon>Pezizaceae</taxon>
        <taxon>Terfezia</taxon>
    </lineage>
</organism>
<gene>
    <name evidence="5" type="ORF">L211DRAFT_838745</name>
</gene>
<dbReference type="GO" id="GO:0046872">
    <property type="term" value="F:metal ion binding"/>
    <property type="evidence" value="ECO:0007669"/>
    <property type="project" value="UniProtKB-KW"/>
</dbReference>
<dbReference type="AlphaFoldDB" id="A0A3N4LNW7"/>
<evidence type="ECO:0000259" key="4">
    <source>
        <dbReference type="Pfam" id="PF13640"/>
    </source>
</evidence>
<dbReference type="InterPro" id="IPR044862">
    <property type="entry name" value="Pro_4_hyd_alph_FE2OG_OXY"/>
</dbReference>
<evidence type="ECO:0000313" key="6">
    <source>
        <dbReference type="Proteomes" id="UP000267821"/>
    </source>
</evidence>
<feature type="compositionally biased region" description="Pro residues" evidence="3">
    <location>
        <begin position="33"/>
        <end position="42"/>
    </location>
</feature>
<evidence type="ECO:0000256" key="1">
    <source>
        <dbReference type="ARBA" id="ARBA00022723"/>
    </source>
</evidence>
<keyword evidence="6" id="KW-1185">Reference proteome</keyword>
<protein>
    <recommendedName>
        <fullName evidence="4">Prolyl 4-hydroxylase alpha subunit Fe(2+) 2OG dioxygenase domain-containing protein</fullName>
    </recommendedName>
</protein>
<dbReference type="GO" id="GO:0005783">
    <property type="term" value="C:endoplasmic reticulum"/>
    <property type="evidence" value="ECO:0007669"/>
    <property type="project" value="TreeGrafter"/>
</dbReference>
<sequence length="342" mass="38381">MGPAFSQPGNGDDEEIPTPLPPYFHPLHLSNGRPPPIAPPWAPTSTSIDSSEPQPTAHLIHFPTSPLSASYTTQLALIIDHLFTPAECAALISLAESTGPWVPAEVDGRVAVNYRNSARIMRKDERAGEWIYERLGPWMRELGVEVLYEPRGEEGEEKEEGRRREGGEKKFGHIVPRGVRLGLARRNKMAAESGLGKGKGKGELEDQEEIVRWDMCRVNPLLRFLKYGPGQFFHRHCDGHFLTSDLPDWDSSQPLEKSWITIQIYLSSTGLAGGATSFWGRSGKDYTTKIDVEARQGRVLIFQQRDLIHTGEKVRGGEKITIRSEFMFRKVVEKKKEEEGGR</sequence>
<dbReference type="InterPro" id="IPR045054">
    <property type="entry name" value="P4HA-like"/>
</dbReference>
<dbReference type="GO" id="GO:0004656">
    <property type="term" value="F:procollagen-proline 4-dioxygenase activity"/>
    <property type="evidence" value="ECO:0007669"/>
    <property type="project" value="TreeGrafter"/>
</dbReference>
<accession>A0A3N4LNW7</accession>
<dbReference type="OrthoDB" id="69177at2759"/>
<evidence type="ECO:0000256" key="2">
    <source>
        <dbReference type="ARBA" id="ARBA00023004"/>
    </source>
</evidence>
<keyword evidence="1" id="KW-0479">Metal-binding</keyword>
<dbReference type="Gene3D" id="2.60.120.620">
    <property type="entry name" value="q2cbj1_9rhob like domain"/>
    <property type="match status" value="1"/>
</dbReference>
<evidence type="ECO:0000256" key="3">
    <source>
        <dbReference type="SAM" id="MobiDB-lite"/>
    </source>
</evidence>
<reference evidence="5 6" key="1">
    <citation type="journal article" date="2018" name="Nat. Ecol. Evol.">
        <title>Pezizomycetes genomes reveal the molecular basis of ectomycorrhizal truffle lifestyle.</title>
        <authorList>
            <person name="Murat C."/>
            <person name="Payen T."/>
            <person name="Noel B."/>
            <person name="Kuo A."/>
            <person name="Morin E."/>
            <person name="Chen J."/>
            <person name="Kohler A."/>
            <person name="Krizsan K."/>
            <person name="Balestrini R."/>
            <person name="Da Silva C."/>
            <person name="Montanini B."/>
            <person name="Hainaut M."/>
            <person name="Levati E."/>
            <person name="Barry K.W."/>
            <person name="Belfiori B."/>
            <person name="Cichocki N."/>
            <person name="Clum A."/>
            <person name="Dockter R.B."/>
            <person name="Fauchery L."/>
            <person name="Guy J."/>
            <person name="Iotti M."/>
            <person name="Le Tacon F."/>
            <person name="Lindquist E.A."/>
            <person name="Lipzen A."/>
            <person name="Malagnac F."/>
            <person name="Mello A."/>
            <person name="Molinier V."/>
            <person name="Miyauchi S."/>
            <person name="Poulain J."/>
            <person name="Riccioni C."/>
            <person name="Rubini A."/>
            <person name="Sitrit Y."/>
            <person name="Splivallo R."/>
            <person name="Traeger S."/>
            <person name="Wang M."/>
            <person name="Zifcakova L."/>
            <person name="Wipf D."/>
            <person name="Zambonelli A."/>
            <person name="Paolocci F."/>
            <person name="Nowrousian M."/>
            <person name="Ottonello S."/>
            <person name="Baldrian P."/>
            <person name="Spatafora J.W."/>
            <person name="Henrissat B."/>
            <person name="Nagy L.G."/>
            <person name="Aury J.M."/>
            <person name="Wincker P."/>
            <person name="Grigoriev I.V."/>
            <person name="Bonfante P."/>
            <person name="Martin F.M."/>
        </authorList>
    </citation>
    <scope>NUCLEOTIDE SEQUENCE [LARGE SCALE GENOMIC DNA]</scope>
    <source>
        <strain evidence="5 6">ATCC MYA-4762</strain>
    </source>
</reference>
<keyword evidence="2" id="KW-0408">Iron</keyword>
<feature type="domain" description="Prolyl 4-hydroxylase alpha subunit Fe(2+) 2OG dioxygenase" evidence="4">
    <location>
        <begin position="223"/>
        <end position="322"/>
    </location>
</feature>
<feature type="compositionally biased region" description="Polar residues" evidence="3">
    <location>
        <begin position="44"/>
        <end position="54"/>
    </location>
</feature>
<dbReference type="Proteomes" id="UP000267821">
    <property type="component" value="Unassembled WGS sequence"/>
</dbReference>
<proteinExistence type="predicted"/>
<dbReference type="PANTHER" id="PTHR10869:SF241">
    <property type="entry name" value="FE2OG DIOXYGENASE DOMAIN-CONTAINING PROTEIN"/>
    <property type="match status" value="1"/>
</dbReference>
<dbReference type="InParanoid" id="A0A3N4LNW7"/>
<dbReference type="Pfam" id="PF13640">
    <property type="entry name" value="2OG-FeII_Oxy_3"/>
    <property type="match status" value="1"/>
</dbReference>